<proteinExistence type="predicted"/>
<evidence type="ECO:0000313" key="5">
    <source>
        <dbReference type="Proteomes" id="UP000590225"/>
    </source>
</evidence>
<evidence type="ECO:0000313" key="4">
    <source>
        <dbReference type="Proteomes" id="UP000573001"/>
    </source>
</evidence>
<dbReference type="SMART" id="SM00347">
    <property type="entry name" value="HTH_MARR"/>
    <property type="match status" value="1"/>
</dbReference>
<dbReference type="Proteomes" id="UP000573001">
    <property type="component" value="Unassembled WGS sequence"/>
</dbReference>
<dbReference type="InterPro" id="IPR011991">
    <property type="entry name" value="ArsR-like_HTH"/>
</dbReference>
<dbReference type="RefSeq" id="WP_175353007.1">
    <property type="nucleotide sequence ID" value="NZ_BAAAWQ010000001.1"/>
</dbReference>
<dbReference type="GO" id="GO:0006950">
    <property type="term" value="P:response to stress"/>
    <property type="evidence" value="ECO:0007669"/>
    <property type="project" value="TreeGrafter"/>
</dbReference>
<dbReference type="SUPFAM" id="SSF46785">
    <property type="entry name" value="Winged helix' DNA-binding domain"/>
    <property type="match status" value="1"/>
</dbReference>
<evidence type="ECO:0000313" key="3">
    <source>
        <dbReference type="EMBL" id="NUU15564.1"/>
    </source>
</evidence>
<comment type="caution">
    <text evidence="2">The sequence shown here is derived from an EMBL/GenBank/DDBJ whole genome shotgun (WGS) entry which is preliminary data.</text>
</comment>
<dbReference type="EMBL" id="JABMCE010000086">
    <property type="protein sequence ID" value="NUU15564.1"/>
    <property type="molecule type" value="Genomic_DNA"/>
</dbReference>
<dbReference type="GO" id="GO:0003677">
    <property type="term" value="F:DNA binding"/>
    <property type="evidence" value="ECO:0007669"/>
    <property type="project" value="UniProtKB-KW"/>
</dbReference>
<dbReference type="AlphaFoldDB" id="A0AAW3T400"/>
<dbReference type="InterPro" id="IPR036390">
    <property type="entry name" value="WH_DNA-bd_sf"/>
</dbReference>
<feature type="domain" description="HTH marR-type" evidence="1">
    <location>
        <begin position="23"/>
        <end position="122"/>
    </location>
</feature>
<reference evidence="3 4" key="1">
    <citation type="submission" date="2020-05" db="EMBL/GenBank/DDBJ databases">
        <title>Genome Sequencing of Type Strains.</title>
        <authorList>
            <person name="Lemaire J.F."/>
            <person name="Inderbitzin P."/>
            <person name="Gregorio O.A."/>
            <person name="Collins S.B."/>
            <person name="Wespe N."/>
            <person name="Knight-Connoni V."/>
        </authorList>
    </citation>
    <scope>NUCLEOTIDE SEQUENCE [LARGE SCALE GENOMIC DNA]</scope>
    <source>
        <strain evidence="3 4">ATCC 19096</strain>
    </source>
</reference>
<dbReference type="Gene3D" id="1.10.10.10">
    <property type="entry name" value="Winged helix-like DNA-binding domain superfamily/Winged helix DNA-binding domain"/>
    <property type="match status" value="1"/>
</dbReference>
<dbReference type="InterPro" id="IPR039422">
    <property type="entry name" value="MarR/SlyA-like"/>
</dbReference>
<keyword evidence="4" id="KW-1185">Reference proteome</keyword>
<dbReference type="CDD" id="cd00090">
    <property type="entry name" value="HTH_ARSR"/>
    <property type="match status" value="1"/>
</dbReference>
<dbReference type="PANTHER" id="PTHR33164">
    <property type="entry name" value="TRANSCRIPTIONAL REGULATOR, MARR FAMILY"/>
    <property type="match status" value="1"/>
</dbReference>
<dbReference type="InterPro" id="IPR000835">
    <property type="entry name" value="HTH_MarR-typ"/>
</dbReference>
<reference evidence="2 5" key="2">
    <citation type="submission" date="2020-07" db="EMBL/GenBank/DDBJ databases">
        <title>Above-ground endophytic microbial communities from plants in different locations in the United States.</title>
        <authorList>
            <person name="Frank C."/>
        </authorList>
    </citation>
    <scope>NUCLEOTIDE SEQUENCE [LARGE SCALE GENOMIC DNA]</scope>
    <source>
        <strain evidence="2 5">WPL5_2</strain>
    </source>
</reference>
<protein>
    <submittedName>
        <fullName evidence="2">DNA-binding MarR family transcriptional regulator</fullName>
    </submittedName>
    <submittedName>
        <fullName evidence="3">Winged helix-turn-helix transcriptional regulator</fullName>
    </submittedName>
</protein>
<dbReference type="PANTHER" id="PTHR33164:SF57">
    <property type="entry name" value="MARR-FAMILY TRANSCRIPTIONAL REGULATOR"/>
    <property type="match status" value="1"/>
</dbReference>
<name>A0AAW3T400_9MICO</name>
<accession>A0AAW3T400</accession>
<dbReference type="Proteomes" id="UP000590225">
    <property type="component" value="Unassembled WGS sequence"/>
</dbReference>
<dbReference type="GO" id="GO:0003700">
    <property type="term" value="F:DNA-binding transcription factor activity"/>
    <property type="evidence" value="ECO:0007669"/>
    <property type="project" value="InterPro"/>
</dbReference>
<keyword evidence="2" id="KW-0238">DNA-binding</keyword>
<dbReference type="InterPro" id="IPR036388">
    <property type="entry name" value="WH-like_DNA-bd_sf"/>
</dbReference>
<dbReference type="EMBL" id="JACGXP010000001">
    <property type="protein sequence ID" value="MBA8989340.1"/>
    <property type="molecule type" value="Genomic_DNA"/>
</dbReference>
<evidence type="ECO:0000259" key="1">
    <source>
        <dbReference type="SMART" id="SM00347"/>
    </source>
</evidence>
<evidence type="ECO:0000313" key="2">
    <source>
        <dbReference type="EMBL" id="MBA8989340.1"/>
    </source>
</evidence>
<gene>
    <name evidence="2" type="ORF">FHW23_000572</name>
    <name evidence="3" type="ORF">HP507_17180</name>
</gene>
<sequence length="155" mass="16678">METDDSVWRIIRALHRAATLQQRAAATAELGYAALGVLNAAAVAPGTPSALSRELGLPPQTVSRAVAELEAATLIERHGDPHDGRSYTVQPTTSGRSTIDAFRRDLSERFVAHLTDWTAGDVSAFAAQLEALVGALEGGTPAPRPRERRARSWRR</sequence>
<dbReference type="Pfam" id="PF12802">
    <property type="entry name" value="MarR_2"/>
    <property type="match status" value="1"/>
</dbReference>
<organism evidence="2 5">
    <name type="scientific">Curtobacterium pusillum</name>
    <dbReference type="NCBI Taxonomy" id="69373"/>
    <lineage>
        <taxon>Bacteria</taxon>
        <taxon>Bacillati</taxon>
        <taxon>Actinomycetota</taxon>
        <taxon>Actinomycetes</taxon>
        <taxon>Micrococcales</taxon>
        <taxon>Microbacteriaceae</taxon>
        <taxon>Curtobacterium</taxon>
    </lineage>
</organism>